<protein>
    <recommendedName>
        <fullName evidence="4">Molybdopterin dinucleotide-binding domain-containing protein</fullName>
    </recommendedName>
</protein>
<reference evidence="6" key="1">
    <citation type="journal article" date="2019" name="Int. J. Syst. Evol. Microbiol.">
        <title>The Global Catalogue of Microorganisms (GCM) 10K type strain sequencing project: providing services to taxonomists for standard genome sequencing and annotation.</title>
        <authorList>
            <consortium name="The Broad Institute Genomics Platform"/>
            <consortium name="The Broad Institute Genome Sequencing Center for Infectious Disease"/>
            <person name="Wu L."/>
            <person name="Ma J."/>
        </authorList>
    </citation>
    <scope>NUCLEOTIDE SEQUENCE [LARGE SCALE GENOMIC DNA]</scope>
    <source>
        <strain evidence="6">CGMCC 4.7680</strain>
    </source>
</reference>
<comment type="cofactor">
    <cofactor evidence="1">
        <name>Mo-bis(molybdopterin guanine dinucleotide)</name>
        <dbReference type="ChEBI" id="CHEBI:60539"/>
    </cofactor>
</comment>
<proteinExistence type="predicted"/>
<evidence type="ECO:0000259" key="4">
    <source>
        <dbReference type="Pfam" id="PF01568"/>
    </source>
</evidence>
<evidence type="ECO:0000256" key="1">
    <source>
        <dbReference type="ARBA" id="ARBA00001942"/>
    </source>
</evidence>
<dbReference type="SUPFAM" id="SSF50692">
    <property type="entry name" value="ADC-like"/>
    <property type="match status" value="1"/>
</dbReference>
<dbReference type="InterPro" id="IPR009010">
    <property type="entry name" value="Asp_de-COase-like_dom_sf"/>
</dbReference>
<dbReference type="Proteomes" id="UP000649955">
    <property type="component" value="Unassembled WGS sequence"/>
</dbReference>
<dbReference type="RefSeq" id="WP_191308244.1">
    <property type="nucleotide sequence ID" value="NZ_BNAW01000005.1"/>
</dbReference>
<dbReference type="Pfam" id="PF01568">
    <property type="entry name" value="Molydop_binding"/>
    <property type="match status" value="1"/>
</dbReference>
<keyword evidence="2" id="KW-0500">Molybdenum</keyword>
<dbReference type="PANTHER" id="PTHR43742:SF10">
    <property type="entry name" value="TRIMETHYLAMINE-N-OXIDE REDUCTASE 2"/>
    <property type="match status" value="1"/>
</dbReference>
<dbReference type="InterPro" id="IPR050612">
    <property type="entry name" value="Prok_Mopterin_Oxidored"/>
</dbReference>
<feature type="domain" description="Molybdopterin dinucleotide-binding" evidence="4">
    <location>
        <begin position="14"/>
        <end position="90"/>
    </location>
</feature>
<evidence type="ECO:0000313" key="5">
    <source>
        <dbReference type="EMBL" id="GHG03479.1"/>
    </source>
</evidence>
<keyword evidence="3" id="KW-0560">Oxidoreductase</keyword>
<gene>
    <name evidence="5" type="ORF">GCM10017567_18940</name>
</gene>
<evidence type="ECO:0000256" key="3">
    <source>
        <dbReference type="ARBA" id="ARBA00023002"/>
    </source>
</evidence>
<sequence length="95" mass="10192">MWTIRREPPPVAGHERIRLNPADAAARGITTGDVVRIFNARGACLARAVLDDGLRPGVVQLPTGVWFDPVDDRPTGPLCAHGHPNVLTPRAKRGG</sequence>
<organism evidence="5 6">
    <name type="scientific">Amycolatopsis bullii</name>
    <dbReference type="NCBI Taxonomy" id="941987"/>
    <lineage>
        <taxon>Bacteria</taxon>
        <taxon>Bacillati</taxon>
        <taxon>Actinomycetota</taxon>
        <taxon>Actinomycetes</taxon>
        <taxon>Pseudonocardiales</taxon>
        <taxon>Pseudonocardiaceae</taxon>
        <taxon>Amycolatopsis</taxon>
    </lineage>
</organism>
<dbReference type="Gene3D" id="2.40.40.20">
    <property type="match status" value="1"/>
</dbReference>
<evidence type="ECO:0000256" key="2">
    <source>
        <dbReference type="ARBA" id="ARBA00022505"/>
    </source>
</evidence>
<comment type="caution">
    <text evidence="5">The sequence shown here is derived from an EMBL/GenBank/DDBJ whole genome shotgun (WGS) entry which is preliminary data.</text>
</comment>
<keyword evidence="6" id="KW-1185">Reference proteome</keyword>
<name>A0ABQ3K5Y8_9PSEU</name>
<dbReference type="InterPro" id="IPR006657">
    <property type="entry name" value="MoPterin_dinucl-bd_dom"/>
</dbReference>
<accession>A0ABQ3K5Y8</accession>
<dbReference type="PANTHER" id="PTHR43742">
    <property type="entry name" value="TRIMETHYLAMINE-N-OXIDE REDUCTASE"/>
    <property type="match status" value="1"/>
</dbReference>
<dbReference type="EMBL" id="BNAW01000005">
    <property type="protein sequence ID" value="GHG03479.1"/>
    <property type="molecule type" value="Genomic_DNA"/>
</dbReference>
<evidence type="ECO:0000313" key="6">
    <source>
        <dbReference type="Proteomes" id="UP000649955"/>
    </source>
</evidence>